<dbReference type="Gene3D" id="1.10.510.10">
    <property type="entry name" value="Transferase(Phosphotransferase) domain 1"/>
    <property type="match status" value="1"/>
</dbReference>
<dbReference type="AlphaFoldDB" id="A0A5E4GNE2"/>
<dbReference type="InParanoid" id="A0A5E4GNE2"/>
<dbReference type="PANTHER" id="PTHR45631:SF202">
    <property type="entry name" value="SENESCENCE-INDUCED RECEPTOR-LIKE SERINE_THREONINE-PROTEIN KINASE"/>
    <property type="match status" value="1"/>
</dbReference>
<organism evidence="2 3">
    <name type="scientific">Prunus dulcis</name>
    <name type="common">Almond</name>
    <name type="synonym">Amygdalus dulcis</name>
    <dbReference type="NCBI Taxonomy" id="3755"/>
    <lineage>
        <taxon>Eukaryota</taxon>
        <taxon>Viridiplantae</taxon>
        <taxon>Streptophyta</taxon>
        <taxon>Embryophyta</taxon>
        <taxon>Tracheophyta</taxon>
        <taxon>Spermatophyta</taxon>
        <taxon>Magnoliopsida</taxon>
        <taxon>eudicotyledons</taxon>
        <taxon>Gunneridae</taxon>
        <taxon>Pentapetalae</taxon>
        <taxon>rosids</taxon>
        <taxon>fabids</taxon>
        <taxon>Rosales</taxon>
        <taxon>Rosaceae</taxon>
        <taxon>Amygdaloideae</taxon>
        <taxon>Amygdaleae</taxon>
        <taxon>Prunus</taxon>
    </lineage>
</organism>
<name>A0A5E4GNE2_PRUDU</name>
<evidence type="ECO:0000313" key="3">
    <source>
        <dbReference type="Proteomes" id="UP000327085"/>
    </source>
</evidence>
<feature type="domain" description="Serine-threonine/tyrosine-protein kinase catalytic" evidence="1">
    <location>
        <begin position="7"/>
        <end position="94"/>
    </location>
</feature>
<dbReference type="FunCoup" id="A0A5E4GNE2">
    <property type="interactions" value="50"/>
</dbReference>
<dbReference type="Gramene" id="VVA41417">
    <property type="protein sequence ID" value="VVA41417"/>
    <property type="gene ID" value="Prudul26B035787"/>
</dbReference>
<dbReference type="SUPFAM" id="SSF56112">
    <property type="entry name" value="Protein kinase-like (PK-like)"/>
    <property type="match status" value="1"/>
</dbReference>
<protein>
    <recommendedName>
        <fullName evidence="1">Serine-threonine/tyrosine-protein kinase catalytic domain-containing protein</fullName>
    </recommendedName>
</protein>
<dbReference type="InterPro" id="IPR011009">
    <property type="entry name" value="Kinase-like_dom_sf"/>
</dbReference>
<dbReference type="OMA" id="NINSMWK"/>
<dbReference type="GO" id="GO:0004672">
    <property type="term" value="F:protein kinase activity"/>
    <property type="evidence" value="ECO:0007669"/>
    <property type="project" value="InterPro"/>
</dbReference>
<accession>A0A5E4GNE2</accession>
<feature type="non-terminal residue" evidence="2">
    <location>
        <position position="1"/>
    </location>
</feature>
<gene>
    <name evidence="2" type="ORF">ALMOND_2B035787</name>
</gene>
<reference evidence="3" key="1">
    <citation type="journal article" date="2020" name="Plant J.">
        <title>Transposons played a major role in the diversification between the closely related almond and peach genomes: results from the almond genome sequence.</title>
        <authorList>
            <person name="Alioto T."/>
            <person name="Alexiou K.G."/>
            <person name="Bardil A."/>
            <person name="Barteri F."/>
            <person name="Castanera R."/>
            <person name="Cruz F."/>
            <person name="Dhingra A."/>
            <person name="Duval H."/>
            <person name="Fernandez I Marti A."/>
            <person name="Frias L."/>
            <person name="Galan B."/>
            <person name="Garcia J.L."/>
            <person name="Howad W."/>
            <person name="Gomez-Garrido J."/>
            <person name="Gut M."/>
            <person name="Julca I."/>
            <person name="Morata J."/>
            <person name="Puigdomenech P."/>
            <person name="Ribeca P."/>
            <person name="Rubio Cabetas M.J."/>
            <person name="Vlasova A."/>
            <person name="Wirthensohn M."/>
            <person name="Garcia-Mas J."/>
            <person name="Gabaldon T."/>
            <person name="Casacuberta J.M."/>
            <person name="Arus P."/>
        </authorList>
    </citation>
    <scope>NUCLEOTIDE SEQUENCE [LARGE SCALE GENOMIC DNA]</scope>
    <source>
        <strain evidence="3">cv. Texas</strain>
    </source>
</reference>
<evidence type="ECO:0000313" key="2">
    <source>
        <dbReference type="EMBL" id="VVA41417.1"/>
    </source>
</evidence>
<dbReference type="PANTHER" id="PTHR45631">
    <property type="entry name" value="OS07G0107800 PROTEIN-RELATED"/>
    <property type="match status" value="1"/>
</dbReference>
<proteinExistence type="predicted"/>
<dbReference type="InterPro" id="IPR001245">
    <property type="entry name" value="Ser-Thr/Tyr_kinase_cat_dom"/>
</dbReference>
<dbReference type="Pfam" id="PF07714">
    <property type="entry name" value="PK_Tyr_Ser-Thr"/>
    <property type="match status" value="1"/>
</dbReference>
<dbReference type="Proteomes" id="UP000327085">
    <property type="component" value="Unassembled WGS sequence"/>
</dbReference>
<dbReference type="EMBL" id="CABIKO010001295">
    <property type="protein sequence ID" value="VVA41417.1"/>
    <property type="molecule type" value="Genomic_DNA"/>
</dbReference>
<sequence length="135" mass="14952">YHITGWLNEKSDVYSFGVVLLEIITSRHAISRTQEKVHVSQWVSSMLAKGDIKTIVDPRLHGDYEINSAWKAVELAMECVSDTSTRRPNMSAVVIGLKECLAAELARTNVSRVTESTDSVVCSMNVTTELSPLAR</sequence>
<evidence type="ECO:0000259" key="1">
    <source>
        <dbReference type="Pfam" id="PF07714"/>
    </source>
</evidence>